<sequence length="325" mass="35582">MATRSFKGVLNNSILLKNSTSSTRGFTQRRAFFFLTIAGRKDENASRLTSAQTRNPHENVIALAAIKTPALSTLRNHQRGGVRLIHDQTRHNNKKKDAIADVNTETNEANAEADKPVAPPAGKPCTCPDCRWFPFHRGTLPRLLSDGDRDRLLQLAEDIVRYTPISEGPSTPPFDLVLRQRLGRDWPHPPSTSSSSDHPPPPSPPSPSPSPSTKPVGEGGEQGDSGEAGNKNKMPRSGYDMTSMLRAGQKPRPAGLGAKGVEGEEEQKKKKQITTKAGDGPDKNENENHDNDNDNNNDGPAPLQKKERTVDDVRVRPGTGWTFWL</sequence>
<proteinExistence type="predicted"/>
<name>A0A423W9M5_CYTCH</name>
<evidence type="ECO:0000313" key="2">
    <source>
        <dbReference type="EMBL" id="ROW00075.1"/>
    </source>
</evidence>
<comment type="caution">
    <text evidence="2">The sequence shown here is derived from an EMBL/GenBank/DDBJ whole genome shotgun (WGS) entry which is preliminary data.</text>
</comment>
<dbReference type="OrthoDB" id="10536177at2759"/>
<feature type="compositionally biased region" description="Pro residues" evidence="1">
    <location>
        <begin position="198"/>
        <end position="212"/>
    </location>
</feature>
<feature type="region of interest" description="Disordered" evidence="1">
    <location>
        <begin position="183"/>
        <end position="325"/>
    </location>
</feature>
<feature type="compositionally biased region" description="Basic and acidic residues" evidence="1">
    <location>
        <begin position="304"/>
        <end position="315"/>
    </location>
</feature>
<dbReference type="EMBL" id="LJZO01000009">
    <property type="protein sequence ID" value="ROW00075.1"/>
    <property type="molecule type" value="Genomic_DNA"/>
</dbReference>
<gene>
    <name evidence="2" type="ORF">VSDG_03536</name>
</gene>
<accession>A0A423W9M5</accession>
<evidence type="ECO:0000313" key="3">
    <source>
        <dbReference type="Proteomes" id="UP000284375"/>
    </source>
</evidence>
<reference evidence="2 3" key="1">
    <citation type="submission" date="2015-09" db="EMBL/GenBank/DDBJ databases">
        <title>Host preference determinants of Valsa canker pathogens revealed by comparative genomics.</title>
        <authorList>
            <person name="Yin Z."/>
            <person name="Huang L."/>
        </authorList>
    </citation>
    <scope>NUCLEOTIDE SEQUENCE [LARGE SCALE GENOMIC DNA]</scope>
    <source>
        <strain evidence="2 3">YSFL</strain>
    </source>
</reference>
<dbReference type="Proteomes" id="UP000284375">
    <property type="component" value="Unassembled WGS sequence"/>
</dbReference>
<dbReference type="AlphaFoldDB" id="A0A423W9M5"/>
<feature type="compositionally biased region" description="Basic and acidic residues" evidence="1">
    <location>
        <begin position="279"/>
        <end position="292"/>
    </location>
</feature>
<organism evidence="2 3">
    <name type="scientific">Cytospora chrysosperma</name>
    <name type="common">Cytospora canker fungus</name>
    <name type="synonym">Sphaeria chrysosperma</name>
    <dbReference type="NCBI Taxonomy" id="252740"/>
    <lineage>
        <taxon>Eukaryota</taxon>
        <taxon>Fungi</taxon>
        <taxon>Dikarya</taxon>
        <taxon>Ascomycota</taxon>
        <taxon>Pezizomycotina</taxon>
        <taxon>Sordariomycetes</taxon>
        <taxon>Sordariomycetidae</taxon>
        <taxon>Diaporthales</taxon>
        <taxon>Cytosporaceae</taxon>
        <taxon>Cytospora</taxon>
    </lineage>
</organism>
<evidence type="ECO:0000256" key="1">
    <source>
        <dbReference type="SAM" id="MobiDB-lite"/>
    </source>
</evidence>
<keyword evidence="3" id="KW-1185">Reference proteome</keyword>
<protein>
    <submittedName>
        <fullName evidence="2">Uncharacterized protein</fullName>
    </submittedName>
</protein>